<keyword evidence="1" id="KW-1133">Transmembrane helix</keyword>
<gene>
    <name evidence="2" type="ORF">SAMN05216249_10829</name>
</gene>
<keyword evidence="3" id="KW-1185">Reference proteome</keyword>
<dbReference type="Pfam" id="PF16316">
    <property type="entry name" value="DUF4956"/>
    <property type="match status" value="1"/>
</dbReference>
<accession>A0A1I0XZK8</accession>
<evidence type="ECO:0000256" key="1">
    <source>
        <dbReference type="SAM" id="Phobius"/>
    </source>
</evidence>
<proteinExistence type="predicted"/>
<reference evidence="2 3" key="1">
    <citation type="submission" date="2016-10" db="EMBL/GenBank/DDBJ databases">
        <authorList>
            <person name="de Groot N.N."/>
        </authorList>
    </citation>
    <scope>NUCLEOTIDE SEQUENCE [LARGE SCALE GENOMIC DNA]</scope>
    <source>
        <strain evidence="2 3">DSM 5522</strain>
    </source>
</reference>
<dbReference type="Proteomes" id="UP000198838">
    <property type="component" value="Unassembled WGS sequence"/>
</dbReference>
<name>A0A1I0XZK8_9FIRM</name>
<evidence type="ECO:0000313" key="2">
    <source>
        <dbReference type="EMBL" id="SFB06067.1"/>
    </source>
</evidence>
<keyword evidence="1" id="KW-0812">Transmembrane</keyword>
<dbReference type="AlphaFoldDB" id="A0A1I0XZK8"/>
<feature type="transmembrane region" description="Helical" evidence="1">
    <location>
        <begin position="47"/>
        <end position="78"/>
    </location>
</feature>
<dbReference type="RefSeq" id="WP_092871980.1">
    <property type="nucleotide sequence ID" value="NZ_FOJY01000008.1"/>
</dbReference>
<dbReference type="InterPro" id="IPR032531">
    <property type="entry name" value="DUF4956"/>
</dbReference>
<feature type="transmembrane region" description="Helical" evidence="1">
    <location>
        <begin position="114"/>
        <end position="131"/>
    </location>
</feature>
<evidence type="ECO:0008006" key="4">
    <source>
        <dbReference type="Google" id="ProtNLM"/>
    </source>
</evidence>
<dbReference type="STRING" id="1120918.SAMN05216249_10829"/>
<dbReference type="EMBL" id="FOJY01000008">
    <property type="protein sequence ID" value="SFB06067.1"/>
    <property type="molecule type" value="Genomic_DNA"/>
</dbReference>
<sequence length="222" mass="25013">MFDSILSTTFNINITLICLACALAYGLIISLTYIFTGKYTKNFVNTLVVLPIIVCVVVTLVNGNLGTSVAILGAFSLIRFRSLQGNSRDIAYIFFAMASGLTASMGYVAFGFVFVLFVAAVYFILYFIRFGNAKTLYNELRITIPENLDYSNIFDDVFEKYLKSSNLTRVKTTNLGSMYELYYDIALNDLSKTKEFIDEIRCRNGNLTVICGKKDFDIREEL</sequence>
<evidence type="ECO:0000313" key="3">
    <source>
        <dbReference type="Proteomes" id="UP000198838"/>
    </source>
</evidence>
<organism evidence="2 3">
    <name type="scientific">Acetitomaculum ruminis DSM 5522</name>
    <dbReference type="NCBI Taxonomy" id="1120918"/>
    <lineage>
        <taxon>Bacteria</taxon>
        <taxon>Bacillati</taxon>
        <taxon>Bacillota</taxon>
        <taxon>Clostridia</taxon>
        <taxon>Lachnospirales</taxon>
        <taxon>Lachnospiraceae</taxon>
        <taxon>Acetitomaculum</taxon>
    </lineage>
</organism>
<keyword evidence="1" id="KW-0472">Membrane</keyword>
<protein>
    <recommendedName>
        <fullName evidence="4">DUF4956 domain-containing protein</fullName>
    </recommendedName>
</protein>
<feature type="transmembrane region" description="Helical" evidence="1">
    <location>
        <begin position="90"/>
        <end position="108"/>
    </location>
</feature>
<feature type="transmembrane region" description="Helical" evidence="1">
    <location>
        <begin position="12"/>
        <end position="35"/>
    </location>
</feature>
<dbReference type="OrthoDB" id="9803265at2"/>